<dbReference type="EMBL" id="CP039351">
    <property type="protein sequence ID" value="QCD99284.1"/>
    <property type="molecule type" value="Genomic_DNA"/>
</dbReference>
<sequence length="98" mass="10664">MQQATLQGVHVPLFQHHKRFFSASREKAVSGKKKASDTASCALPASVRVRCASDAGKRGSDAVSELHSFLMKEMREQVLQRDLVCSGVEGSGNRYVDG</sequence>
<evidence type="ECO:0000313" key="1">
    <source>
        <dbReference type="EMBL" id="QCD99284.1"/>
    </source>
</evidence>
<organism evidence="1 2">
    <name type="scientific">Vigna unguiculata</name>
    <name type="common">Cowpea</name>
    <dbReference type="NCBI Taxonomy" id="3917"/>
    <lineage>
        <taxon>Eukaryota</taxon>
        <taxon>Viridiplantae</taxon>
        <taxon>Streptophyta</taxon>
        <taxon>Embryophyta</taxon>
        <taxon>Tracheophyta</taxon>
        <taxon>Spermatophyta</taxon>
        <taxon>Magnoliopsida</taxon>
        <taxon>eudicotyledons</taxon>
        <taxon>Gunneridae</taxon>
        <taxon>Pentapetalae</taxon>
        <taxon>rosids</taxon>
        <taxon>fabids</taxon>
        <taxon>Fabales</taxon>
        <taxon>Fabaceae</taxon>
        <taxon>Papilionoideae</taxon>
        <taxon>50 kb inversion clade</taxon>
        <taxon>NPAAA clade</taxon>
        <taxon>indigoferoid/millettioid clade</taxon>
        <taxon>Phaseoleae</taxon>
        <taxon>Vigna</taxon>
    </lineage>
</organism>
<name>A0A4D6MHS9_VIGUN</name>
<protein>
    <submittedName>
        <fullName evidence="1">Uncharacterized protein</fullName>
    </submittedName>
</protein>
<accession>A0A4D6MHS9</accession>
<reference evidence="1 2" key="1">
    <citation type="submission" date="2019-04" db="EMBL/GenBank/DDBJ databases">
        <title>An improved genome assembly and genetic linkage map for asparagus bean, Vigna unguiculata ssp. sesquipedialis.</title>
        <authorList>
            <person name="Xia Q."/>
            <person name="Zhang R."/>
            <person name="Dong Y."/>
        </authorList>
    </citation>
    <scope>NUCLEOTIDE SEQUENCE [LARGE SCALE GENOMIC DNA]</scope>
    <source>
        <tissue evidence="1">Leaf</tissue>
    </source>
</reference>
<proteinExistence type="predicted"/>
<gene>
    <name evidence="1" type="ORF">DEO72_LG7g565</name>
</gene>
<dbReference type="AlphaFoldDB" id="A0A4D6MHS9"/>
<keyword evidence="2" id="KW-1185">Reference proteome</keyword>
<evidence type="ECO:0000313" key="2">
    <source>
        <dbReference type="Proteomes" id="UP000501690"/>
    </source>
</evidence>
<dbReference type="Proteomes" id="UP000501690">
    <property type="component" value="Linkage Group LG7"/>
</dbReference>